<accession>A0A9E2BIA5</accession>
<dbReference type="EMBL" id="QLTW01000120">
    <property type="protein sequence ID" value="MBT9145579.1"/>
    <property type="molecule type" value="Genomic_DNA"/>
</dbReference>
<reference evidence="1 2" key="1">
    <citation type="journal article" date="2021" name="bioRxiv">
        <title>Unique metabolic strategies in Hadean analogues reveal hints for primordial physiology.</title>
        <authorList>
            <person name="Nobu M.K."/>
            <person name="Nakai R."/>
            <person name="Tamazawa S."/>
            <person name="Mori H."/>
            <person name="Toyoda A."/>
            <person name="Ijiri A."/>
            <person name="Suzuki S."/>
            <person name="Kurokawa K."/>
            <person name="Kamagata Y."/>
            <person name="Tamaki H."/>
        </authorList>
    </citation>
    <scope>NUCLEOTIDE SEQUENCE [LARGE SCALE GENOMIC DNA]</scope>
    <source>
        <strain evidence="1">BS525</strain>
    </source>
</reference>
<evidence type="ECO:0000313" key="2">
    <source>
        <dbReference type="Proteomes" id="UP000811545"/>
    </source>
</evidence>
<organism evidence="1 2">
    <name type="scientific">Psychracetigena formicireducens</name>
    <dbReference type="NCBI Taxonomy" id="2986056"/>
    <lineage>
        <taxon>Bacteria</taxon>
        <taxon>Bacillati</taxon>
        <taxon>Candidatus Lithacetigenota</taxon>
        <taxon>Candidatus Psychracetigena</taxon>
    </lineage>
</organism>
<gene>
    <name evidence="1" type="ORF">DDT42_01452</name>
</gene>
<dbReference type="AlphaFoldDB" id="A0A9E2BIA5"/>
<sequence length="58" mass="6382">MSETVLEKKSSPKRKVILTVLIALTLILSFKGTVFAAPSDDDSRVRGIQPVVEFKSHP</sequence>
<dbReference type="Proteomes" id="UP000811545">
    <property type="component" value="Unassembled WGS sequence"/>
</dbReference>
<evidence type="ECO:0000313" key="1">
    <source>
        <dbReference type="EMBL" id="MBT9145579.1"/>
    </source>
</evidence>
<protein>
    <submittedName>
        <fullName evidence="1">Uncharacterized protein</fullName>
    </submittedName>
</protein>
<proteinExistence type="predicted"/>
<comment type="caution">
    <text evidence="1">The sequence shown here is derived from an EMBL/GenBank/DDBJ whole genome shotgun (WGS) entry which is preliminary data.</text>
</comment>
<name>A0A9E2BIA5_PSYF1</name>